<evidence type="ECO:0000256" key="1">
    <source>
        <dbReference type="SAM" id="Phobius"/>
    </source>
</evidence>
<feature type="transmembrane region" description="Helical" evidence="1">
    <location>
        <begin position="81"/>
        <end position="101"/>
    </location>
</feature>
<evidence type="ECO:0000313" key="2">
    <source>
        <dbReference type="EMBL" id="MDR6840556.1"/>
    </source>
</evidence>
<feature type="transmembrane region" description="Helical" evidence="1">
    <location>
        <begin position="45"/>
        <end position="69"/>
    </location>
</feature>
<dbReference type="RefSeq" id="WP_310090455.1">
    <property type="nucleotide sequence ID" value="NZ_JAVDTT010000001.1"/>
</dbReference>
<proteinExistence type="predicted"/>
<keyword evidence="1" id="KW-0812">Transmembrane</keyword>
<feature type="transmembrane region" description="Helical" evidence="1">
    <location>
        <begin position="113"/>
        <end position="133"/>
    </location>
</feature>
<accession>A0ABU1RP53</accession>
<sequence>MNGQAANKAALALLAVIAWSGVLLQFWLSVNLAIANGKTAVDGAIVFLGYFTVLTNLFVAITATLPLVAGNTGPGRWFARPIVLGCAVTSIAIVGITYHLLLRNVWQPQGLQLVADNVLHYAVPILALLYWIAFPPRARLNLWAPIAWCLYPAGYFVYVFTRGELLRSYPYYFIDVTQIGYPQAMRNSFGLLIAFIVLGAVVLAIARLRNRSPHRAEPA</sequence>
<dbReference type="Proteomes" id="UP001254759">
    <property type="component" value="Unassembled WGS sequence"/>
</dbReference>
<keyword evidence="3" id="KW-1185">Reference proteome</keyword>
<feature type="transmembrane region" description="Helical" evidence="1">
    <location>
        <begin position="189"/>
        <end position="206"/>
    </location>
</feature>
<gene>
    <name evidence="2" type="ORF">J2W94_000820</name>
</gene>
<name>A0ABU1RP53_9GAMM</name>
<feature type="transmembrane region" description="Helical" evidence="1">
    <location>
        <begin position="140"/>
        <end position="160"/>
    </location>
</feature>
<organism evidence="2 3">
    <name type="scientific">Pseudoxanthomonas sacheonensis</name>
    <dbReference type="NCBI Taxonomy" id="443615"/>
    <lineage>
        <taxon>Bacteria</taxon>
        <taxon>Pseudomonadati</taxon>
        <taxon>Pseudomonadota</taxon>
        <taxon>Gammaproteobacteria</taxon>
        <taxon>Lysobacterales</taxon>
        <taxon>Lysobacteraceae</taxon>
        <taxon>Pseudoxanthomonas</taxon>
    </lineage>
</organism>
<evidence type="ECO:0000313" key="3">
    <source>
        <dbReference type="Proteomes" id="UP001254759"/>
    </source>
</evidence>
<keyword evidence="1" id="KW-0472">Membrane</keyword>
<protein>
    <recommendedName>
        <fullName evidence="4">Pr6Pr family membrane protein</fullName>
    </recommendedName>
</protein>
<keyword evidence="1" id="KW-1133">Transmembrane helix</keyword>
<evidence type="ECO:0008006" key="4">
    <source>
        <dbReference type="Google" id="ProtNLM"/>
    </source>
</evidence>
<dbReference type="EMBL" id="JAVDTT010000001">
    <property type="protein sequence ID" value="MDR6840556.1"/>
    <property type="molecule type" value="Genomic_DNA"/>
</dbReference>
<comment type="caution">
    <text evidence="2">The sequence shown here is derived from an EMBL/GenBank/DDBJ whole genome shotgun (WGS) entry which is preliminary data.</text>
</comment>
<reference evidence="2 3" key="1">
    <citation type="submission" date="2023-07" db="EMBL/GenBank/DDBJ databases">
        <title>Sorghum-associated microbial communities from plants grown in Nebraska, USA.</title>
        <authorList>
            <person name="Schachtman D."/>
        </authorList>
    </citation>
    <scope>NUCLEOTIDE SEQUENCE [LARGE SCALE GENOMIC DNA]</scope>
    <source>
        <strain evidence="2 3">BE107</strain>
    </source>
</reference>
<dbReference type="InterPro" id="IPR049713">
    <property type="entry name" value="Pr6Pr-like"/>
</dbReference>
<dbReference type="NCBIfam" id="NF038065">
    <property type="entry name" value="Pr6Pr"/>
    <property type="match status" value="1"/>
</dbReference>